<dbReference type="EMBL" id="AATQ01000005">
    <property type="protein sequence ID" value="EAU47697.1"/>
    <property type="molecule type" value="Genomic_DNA"/>
</dbReference>
<accession>Q0FTQ2</accession>
<protein>
    <recommendedName>
        <fullName evidence="2">CYTH domain-containing protein</fullName>
    </recommendedName>
</protein>
<dbReference type="Proteomes" id="UP000006230">
    <property type="component" value="Unassembled WGS sequence"/>
</dbReference>
<dbReference type="PIRSF" id="PIRSF016487">
    <property type="entry name" value="CYTH_UCP016487"/>
    <property type="match status" value="1"/>
</dbReference>
<dbReference type="InterPro" id="IPR023577">
    <property type="entry name" value="CYTH_domain"/>
</dbReference>
<feature type="domain" description="CYTH" evidence="2">
    <location>
        <begin position="5"/>
        <end position="151"/>
    </location>
</feature>
<evidence type="ECO:0000259" key="2">
    <source>
        <dbReference type="SMART" id="SM01118"/>
    </source>
</evidence>
<gene>
    <name evidence="3" type="ORF">R2601_20209</name>
</gene>
<dbReference type="InterPro" id="IPR012042">
    <property type="entry name" value="NeuTTM/CthTTM-like"/>
</dbReference>
<organism evidence="3 4">
    <name type="scientific">Salipiger bermudensis (strain DSM 26914 / JCM 13377 / KCTC 12554 / HTCC2601)</name>
    <name type="common">Pelagibaca bermudensis</name>
    <dbReference type="NCBI Taxonomy" id="314265"/>
    <lineage>
        <taxon>Bacteria</taxon>
        <taxon>Pseudomonadati</taxon>
        <taxon>Pseudomonadota</taxon>
        <taxon>Alphaproteobacteria</taxon>
        <taxon>Rhodobacterales</taxon>
        <taxon>Roseobacteraceae</taxon>
        <taxon>Salipiger</taxon>
    </lineage>
</organism>
<dbReference type="PANTHER" id="PTHR40114">
    <property type="entry name" value="SLR0698 PROTEIN"/>
    <property type="match status" value="1"/>
</dbReference>
<proteinExistence type="predicted"/>
<dbReference type="InterPro" id="IPR033469">
    <property type="entry name" value="CYTH-like_dom_sf"/>
</dbReference>
<dbReference type="OrthoDB" id="9805588at2"/>
<keyword evidence="4" id="KW-1185">Reference proteome</keyword>
<name>Q0FTQ2_SALBH</name>
<dbReference type="Pfam" id="PF01928">
    <property type="entry name" value="CYTH"/>
    <property type="match status" value="1"/>
</dbReference>
<reference evidence="3 4" key="1">
    <citation type="journal article" date="2010" name="J. Bacteriol.">
        <title>Genome sequences of Pelagibaca bermudensis HTCC2601T and Maritimibacter alkaliphilus HTCC2654T, the type strains of two marine Roseobacter genera.</title>
        <authorList>
            <person name="Thrash J.C."/>
            <person name="Cho J.C."/>
            <person name="Ferriera S."/>
            <person name="Johnson J."/>
            <person name="Vergin K.L."/>
            <person name="Giovannoni S.J."/>
        </authorList>
    </citation>
    <scope>NUCLEOTIDE SEQUENCE [LARGE SCALE GENOMIC DNA]</scope>
    <source>
        <strain evidence="4">DSM 26914 / JCM 13377 / KCTC 12554 / HTCC2601</strain>
    </source>
</reference>
<evidence type="ECO:0000256" key="1">
    <source>
        <dbReference type="PIRSR" id="PIRSR016487-1"/>
    </source>
</evidence>
<dbReference type="SMART" id="SM01118">
    <property type="entry name" value="CYTH"/>
    <property type="match status" value="1"/>
</dbReference>
<dbReference type="RefSeq" id="WP_007798766.1">
    <property type="nucleotide sequence ID" value="NZ_DS022276.1"/>
</dbReference>
<evidence type="ECO:0000313" key="4">
    <source>
        <dbReference type="Proteomes" id="UP000006230"/>
    </source>
</evidence>
<dbReference type="SUPFAM" id="SSF55154">
    <property type="entry name" value="CYTH-like phosphatases"/>
    <property type="match status" value="1"/>
</dbReference>
<evidence type="ECO:0000313" key="3">
    <source>
        <dbReference type="EMBL" id="EAU47697.1"/>
    </source>
</evidence>
<dbReference type="HOGENOM" id="CLU_109545_0_0_5"/>
<dbReference type="STRING" id="314265.R2601_20209"/>
<sequence length="157" mass="17576">MTDNPVEIERKFLVAELPSLDGVDSKKIRQGYVTVPSDSVQVRLRQKGKKFFITVKGKGKMMRSERESEIDAATFDRLWPATGDRCIAKTRWTGLLEDGRTFELDLFDDRDLRLVEVEFQSVEEAEAFVPPAWFGEDVTGNPSYSNNVLASGGVGVA</sequence>
<dbReference type="PANTHER" id="PTHR40114:SF1">
    <property type="entry name" value="SLR0698 PROTEIN"/>
    <property type="match status" value="1"/>
</dbReference>
<dbReference type="CDD" id="cd07761">
    <property type="entry name" value="CYTH-like_CthTTM-like"/>
    <property type="match status" value="1"/>
</dbReference>
<dbReference type="AlphaFoldDB" id="Q0FTQ2"/>
<feature type="active site" description="Proton acceptor" evidence="1">
    <location>
        <position position="32"/>
    </location>
</feature>
<dbReference type="eggNOG" id="COG2954">
    <property type="taxonomic scope" value="Bacteria"/>
</dbReference>
<comment type="caution">
    <text evidence="3">The sequence shown here is derived from an EMBL/GenBank/DDBJ whole genome shotgun (WGS) entry which is preliminary data.</text>
</comment>
<dbReference type="Gene3D" id="2.40.320.10">
    <property type="entry name" value="Hypothetical Protein Pfu-838710-001"/>
    <property type="match status" value="1"/>
</dbReference>